<evidence type="ECO:0000313" key="3">
    <source>
        <dbReference type="Proteomes" id="UP001219605"/>
    </source>
</evidence>
<dbReference type="RefSeq" id="WP_275032785.1">
    <property type="nucleotide sequence ID" value="NZ_CP118615.1"/>
</dbReference>
<feature type="compositionally biased region" description="Basic and acidic residues" evidence="1">
    <location>
        <begin position="177"/>
        <end position="186"/>
    </location>
</feature>
<dbReference type="EMBL" id="CP118615">
    <property type="protein sequence ID" value="WDZ86009.1"/>
    <property type="molecule type" value="Genomic_DNA"/>
</dbReference>
<dbReference type="Proteomes" id="UP001219605">
    <property type="component" value="Chromosome"/>
</dbReference>
<gene>
    <name evidence="2" type="ORF">PVK37_06165</name>
</gene>
<feature type="region of interest" description="Disordered" evidence="1">
    <location>
        <begin position="156"/>
        <end position="205"/>
    </location>
</feature>
<evidence type="ECO:0000313" key="2">
    <source>
        <dbReference type="EMBL" id="WDZ86009.1"/>
    </source>
</evidence>
<sequence length="228" mass="24200">MVQIFTRAAGAAGLDRGSWTTQASGDGELALVPLGRGEPRVVDDYVRHIDAELNRVNRYRTDTDRVRLRIAVDQGVAYPGANGYPGRGVVTVSRLLNSGPLRQALAAAPQANLALILSDDVFRALVLGDHTTYVESDFHEVEVVEKEYRATAWIRVPGAGRPQHQPTGAGSTPDQPGEPRPDDPAAGRDPAGTPGAPQPQQRADVMNVFQGAVDASHATFGFSGGSRG</sequence>
<proteinExistence type="predicted"/>
<accession>A0ABY7ZVR8</accession>
<evidence type="ECO:0000256" key="1">
    <source>
        <dbReference type="SAM" id="MobiDB-lite"/>
    </source>
</evidence>
<organism evidence="2 3">
    <name type="scientific">Micromonospora cathayae</name>
    <dbReference type="NCBI Taxonomy" id="3028804"/>
    <lineage>
        <taxon>Bacteria</taxon>
        <taxon>Bacillati</taxon>
        <taxon>Actinomycetota</taxon>
        <taxon>Actinomycetes</taxon>
        <taxon>Micromonosporales</taxon>
        <taxon>Micromonosporaceae</taxon>
        <taxon>Micromonospora</taxon>
    </lineage>
</organism>
<protein>
    <submittedName>
        <fullName evidence="2">Uncharacterized protein</fullName>
    </submittedName>
</protein>
<reference evidence="2 3" key="1">
    <citation type="submission" date="2023-02" db="EMBL/GenBank/DDBJ databases">
        <authorList>
            <person name="Mo P."/>
        </authorList>
    </citation>
    <scope>NUCLEOTIDE SEQUENCE [LARGE SCALE GENOMIC DNA]</scope>
    <source>
        <strain evidence="2 3">HUAS 3</strain>
    </source>
</reference>
<name>A0ABY7ZVR8_9ACTN</name>
<keyword evidence="3" id="KW-1185">Reference proteome</keyword>
<feature type="compositionally biased region" description="Low complexity" evidence="1">
    <location>
        <begin position="187"/>
        <end position="201"/>
    </location>
</feature>
<feature type="compositionally biased region" description="Polar residues" evidence="1">
    <location>
        <begin position="164"/>
        <end position="174"/>
    </location>
</feature>